<keyword evidence="6" id="KW-0732">Signal</keyword>
<proteinExistence type="inferred from homology"/>
<comment type="similarity">
    <text evidence="1 4">Belongs to the glycosyl hydrolase 17 family.</text>
</comment>
<comment type="caution">
    <text evidence="7">The sequence shown here is derived from an EMBL/GenBank/DDBJ whole genome shotgun (WGS) entry which is preliminary data.</text>
</comment>
<evidence type="ECO:0000256" key="3">
    <source>
        <dbReference type="ARBA" id="ARBA00023295"/>
    </source>
</evidence>
<dbReference type="GO" id="GO:0005975">
    <property type="term" value="P:carbohydrate metabolic process"/>
    <property type="evidence" value="ECO:0007669"/>
    <property type="project" value="InterPro"/>
</dbReference>
<dbReference type="SUPFAM" id="SSF51445">
    <property type="entry name" value="(Trans)glycosidases"/>
    <property type="match status" value="1"/>
</dbReference>
<reference evidence="7 8" key="1">
    <citation type="journal article" date="2022" name="Nat. Plants">
        <title>Genomes of leafy and leafless Platanthera orchids illuminate the evolution of mycoheterotrophy.</title>
        <authorList>
            <person name="Li M.H."/>
            <person name="Liu K.W."/>
            <person name="Li Z."/>
            <person name="Lu H.C."/>
            <person name="Ye Q.L."/>
            <person name="Zhang D."/>
            <person name="Wang J.Y."/>
            <person name="Li Y.F."/>
            <person name="Zhong Z.M."/>
            <person name="Liu X."/>
            <person name="Yu X."/>
            <person name="Liu D.K."/>
            <person name="Tu X.D."/>
            <person name="Liu B."/>
            <person name="Hao Y."/>
            <person name="Liao X.Y."/>
            <person name="Jiang Y.T."/>
            <person name="Sun W.H."/>
            <person name="Chen J."/>
            <person name="Chen Y.Q."/>
            <person name="Ai Y."/>
            <person name="Zhai J.W."/>
            <person name="Wu S.S."/>
            <person name="Zhou Z."/>
            <person name="Hsiao Y.Y."/>
            <person name="Wu W.L."/>
            <person name="Chen Y.Y."/>
            <person name="Lin Y.F."/>
            <person name="Hsu J.L."/>
            <person name="Li C.Y."/>
            <person name="Wang Z.W."/>
            <person name="Zhao X."/>
            <person name="Zhong W.Y."/>
            <person name="Ma X.K."/>
            <person name="Ma L."/>
            <person name="Huang J."/>
            <person name="Chen G.Z."/>
            <person name="Huang M.Z."/>
            <person name="Huang L."/>
            <person name="Peng D.H."/>
            <person name="Luo Y.B."/>
            <person name="Zou S.Q."/>
            <person name="Chen S.P."/>
            <person name="Lan S."/>
            <person name="Tsai W.C."/>
            <person name="Van de Peer Y."/>
            <person name="Liu Z.J."/>
        </authorList>
    </citation>
    <scope>NUCLEOTIDE SEQUENCE [LARGE SCALE GENOMIC DNA]</scope>
    <source>
        <strain evidence="7">Lor287</strain>
    </source>
</reference>
<evidence type="ECO:0000256" key="4">
    <source>
        <dbReference type="RuleBase" id="RU004335"/>
    </source>
</evidence>
<evidence type="ECO:0000256" key="2">
    <source>
        <dbReference type="ARBA" id="ARBA00022801"/>
    </source>
</evidence>
<evidence type="ECO:0000313" key="8">
    <source>
        <dbReference type="Proteomes" id="UP001418222"/>
    </source>
</evidence>
<sequence>MYFLLFADVLSTGVCYGLLGDDLPPPEEVIALYNSKNIPSMRLYNPNQGALQALNGSGIQLIVGVPNEQLQSFATDQNVVVEWVQTNVISHYPAVNFRYIAVGNEVIPGDLAPFVLPAMANLQGALIVAGLENQIKVSTAVAVGVLGVSYPPSSGEFSSASLPFLAQISQFLSATGAPLLVNTYPYFAYAGDPTNIPLDYALFTASGPVVADGPFQYQNLFDAMVDAIYSALEKLGENTIVVVVSESGWPSAGGVGATVENAATYNSNLLKHVGQGTPKRPAAIEAYLFAMFNEGQKQAGIERNWGLFYPNKIHPSDVVAVETDVIKKKQKLKPLPAVEGKLKH</sequence>
<evidence type="ECO:0000256" key="1">
    <source>
        <dbReference type="ARBA" id="ARBA00008773"/>
    </source>
</evidence>
<organism evidence="7 8">
    <name type="scientific">Platanthera zijinensis</name>
    <dbReference type="NCBI Taxonomy" id="2320716"/>
    <lineage>
        <taxon>Eukaryota</taxon>
        <taxon>Viridiplantae</taxon>
        <taxon>Streptophyta</taxon>
        <taxon>Embryophyta</taxon>
        <taxon>Tracheophyta</taxon>
        <taxon>Spermatophyta</taxon>
        <taxon>Magnoliopsida</taxon>
        <taxon>Liliopsida</taxon>
        <taxon>Asparagales</taxon>
        <taxon>Orchidaceae</taxon>
        <taxon>Orchidoideae</taxon>
        <taxon>Orchideae</taxon>
        <taxon>Orchidinae</taxon>
        <taxon>Platanthera</taxon>
    </lineage>
</organism>
<name>A0AAP0C336_9ASPA</name>
<keyword evidence="3 5" id="KW-0326">Glycosidase</keyword>
<protein>
    <submittedName>
        <fullName evidence="7">Glucan endo-1,3-beta-glucosidase</fullName>
    </submittedName>
</protein>
<dbReference type="Pfam" id="PF00332">
    <property type="entry name" value="Glyco_hydro_17"/>
    <property type="match status" value="1"/>
</dbReference>
<dbReference type="EMBL" id="JBBWWQ010000001">
    <property type="protein sequence ID" value="KAK8956979.1"/>
    <property type="molecule type" value="Genomic_DNA"/>
</dbReference>
<dbReference type="Gene3D" id="3.20.20.80">
    <property type="entry name" value="Glycosidases"/>
    <property type="match status" value="1"/>
</dbReference>
<evidence type="ECO:0000256" key="5">
    <source>
        <dbReference type="RuleBase" id="RU004336"/>
    </source>
</evidence>
<dbReference type="PROSITE" id="PS00587">
    <property type="entry name" value="GLYCOSYL_HYDROL_F17"/>
    <property type="match status" value="1"/>
</dbReference>
<feature type="signal peptide" evidence="6">
    <location>
        <begin position="1"/>
        <end position="17"/>
    </location>
</feature>
<keyword evidence="8" id="KW-1185">Reference proteome</keyword>
<dbReference type="InterPro" id="IPR017853">
    <property type="entry name" value="GH"/>
</dbReference>
<accession>A0AAP0C336</accession>
<gene>
    <name evidence="7" type="ORF">KSP39_PZI001416</name>
</gene>
<dbReference type="Proteomes" id="UP001418222">
    <property type="component" value="Unassembled WGS sequence"/>
</dbReference>
<keyword evidence="2 5" id="KW-0378">Hydrolase</keyword>
<evidence type="ECO:0000313" key="7">
    <source>
        <dbReference type="EMBL" id="KAK8956979.1"/>
    </source>
</evidence>
<dbReference type="AlphaFoldDB" id="A0AAP0C336"/>
<dbReference type="GO" id="GO:0042973">
    <property type="term" value="F:glucan endo-1,3-beta-D-glucosidase activity"/>
    <property type="evidence" value="ECO:0007669"/>
    <property type="project" value="UniProtKB-ARBA"/>
</dbReference>
<dbReference type="PANTHER" id="PTHR32227">
    <property type="entry name" value="GLUCAN ENDO-1,3-BETA-GLUCOSIDASE BG1-RELATED-RELATED"/>
    <property type="match status" value="1"/>
</dbReference>
<dbReference type="InterPro" id="IPR044965">
    <property type="entry name" value="Glyco_hydro_17_plant"/>
</dbReference>
<dbReference type="InterPro" id="IPR000490">
    <property type="entry name" value="Glyco_hydro_17"/>
</dbReference>
<feature type="chain" id="PRO_5042877513" evidence="6">
    <location>
        <begin position="18"/>
        <end position="344"/>
    </location>
</feature>
<dbReference type="FunFam" id="3.20.20.80:FF:000010">
    <property type="entry name" value="glucan endo-1,3-beta-glucosidase, basic"/>
    <property type="match status" value="1"/>
</dbReference>
<evidence type="ECO:0000256" key="6">
    <source>
        <dbReference type="SAM" id="SignalP"/>
    </source>
</evidence>